<comment type="caution">
    <text evidence="5">The sequence shown here is derived from an EMBL/GenBank/DDBJ whole genome shotgun (WGS) entry which is preliminary data.</text>
</comment>
<reference evidence="5 6" key="1">
    <citation type="submission" date="2020-03" db="EMBL/GenBank/DDBJ databases">
        <authorList>
            <person name="Wang L."/>
            <person name="He N."/>
            <person name="Li Y."/>
            <person name="Fang Y."/>
            <person name="Zhang F."/>
        </authorList>
    </citation>
    <scope>NUCLEOTIDE SEQUENCE [LARGE SCALE GENOMIC DNA]</scope>
    <source>
        <strain evidence="6">hsmgli-8</strain>
    </source>
</reference>
<dbReference type="PANTHER" id="PTHR45138">
    <property type="entry name" value="REGULATORY COMPONENTS OF SENSORY TRANSDUCTION SYSTEM"/>
    <property type="match status" value="1"/>
</dbReference>
<feature type="transmembrane region" description="Helical" evidence="3">
    <location>
        <begin position="101"/>
        <end position="117"/>
    </location>
</feature>
<dbReference type="PANTHER" id="PTHR45138:SF9">
    <property type="entry name" value="DIGUANYLATE CYCLASE DGCM-RELATED"/>
    <property type="match status" value="1"/>
</dbReference>
<dbReference type="InterPro" id="IPR043128">
    <property type="entry name" value="Rev_trsase/Diguanyl_cyclase"/>
</dbReference>
<keyword evidence="6" id="KW-1185">Reference proteome</keyword>
<accession>A0ABX0YC59</accession>
<dbReference type="SUPFAM" id="SSF55073">
    <property type="entry name" value="Nucleotide cyclase"/>
    <property type="match status" value="1"/>
</dbReference>
<feature type="transmembrane region" description="Helical" evidence="3">
    <location>
        <begin position="160"/>
        <end position="182"/>
    </location>
</feature>
<dbReference type="InterPro" id="IPR000160">
    <property type="entry name" value="GGDEF_dom"/>
</dbReference>
<evidence type="ECO:0000259" key="4">
    <source>
        <dbReference type="PROSITE" id="PS50887"/>
    </source>
</evidence>
<feature type="domain" description="GGDEF" evidence="4">
    <location>
        <begin position="217"/>
        <end position="343"/>
    </location>
</feature>
<dbReference type="InterPro" id="IPR050469">
    <property type="entry name" value="Diguanylate_Cyclase"/>
</dbReference>
<dbReference type="EMBL" id="JAAVJI010000001">
    <property type="protein sequence ID" value="NJO99871.1"/>
    <property type="molecule type" value="Genomic_DNA"/>
</dbReference>
<dbReference type="SMART" id="SM00267">
    <property type="entry name" value="GGDEF"/>
    <property type="match status" value="1"/>
</dbReference>
<feature type="transmembrane region" description="Helical" evidence="3">
    <location>
        <begin position="50"/>
        <end position="68"/>
    </location>
</feature>
<feature type="transmembrane region" description="Helical" evidence="3">
    <location>
        <begin position="124"/>
        <end position="140"/>
    </location>
</feature>
<dbReference type="Gene3D" id="3.30.70.270">
    <property type="match status" value="1"/>
</dbReference>
<dbReference type="NCBIfam" id="TIGR00254">
    <property type="entry name" value="GGDEF"/>
    <property type="match status" value="1"/>
</dbReference>
<protein>
    <recommendedName>
        <fullName evidence="1">diguanylate cyclase</fullName>
        <ecNumber evidence="1">2.7.7.65</ecNumber>
    </recommendedName>
</protein>
<feature type="transmembrane region" description="Helical" evidence="3">
    <location>
        <begin position="20"/>
        <end position="44"/>
    </location>
</feature>
<keyword evidence="3" id="KW-1133">Transmembrane helix</keyword>
<feature type="transmembrane region" description="Helical" evidence="3">
    <location>
        <begin position="75"/>
        <end position="95"/>
    </location>
</feature>
<evidence type="ECO:0000313" key="6">
    <source>
        <dbReference type="Proteomes" id="UP000746535"/>
    </source>
</evidence>
<dbReference type="CDD" id="cd01949">
    <property type="entry name" value="GGDEF"/>
    <property type="match status" value="1"/>
</dbReference>
<evidence type="ECO:0000256" key="3">
    <source>
        <dbReference type="SAM" id="Phobius"/>
    </source>
</evidence>
<organism evidence="5 6">
    <name type="scientific">Pseudomonas quercus</name>
    <dbReference type="NCBI Taxonomy" id="2722792"/>
    <lineage>
        <taxon>Bacteria</taxon>
        <taxon>Pseudomonadati</taxon>
        <taxon>Pseudomonadota</taxon>
        <taxon>Gammaproteobacteria</taxon>
        <taxon>Pseudomonadales</taxon>
        <taxon>Pseudomonadaceae</taxon>
        <taxon>Pseudomonas</taxon>
    </lineage>
</organism>
<dbReference type="PROSITE" id="PS50887">
    <property type="entry name" value="GGDEF"/>
    <property type="match status" value="1"/>
</dbReference>
<dbReference type="Proteomes" id="UP000746535">
    <property type="component" value="Unassembled WGS sequence"/>
</dbReference>
<evidence type="ECO:0000313" key="5">
    <source>
        <dbReference type="EMBL" id="NJO99871.1"/>
    </source>
</evidence>
<proteinExistence type="predicted"/>
<evidence type="ECO:0000256" key="2">
    <source>
        <dbReference type="ARBA" id="ARBA00034247"/>
    </source>
</evidence>
<dbReference type="InterPro" id="IPR029787">
    <property type="entry name" value="Nucleotide_cyclase"/>
</dbReference>
<keyword evidence="3" id="KW-0472">Membrane</keyword>
<gene>
    <name evidence="5" type="ORF">HBH25_03200</name>
</gene>
<evidence type="ECO:0000256" key="1">
    <source>
        <dbReference type="ARBA" id="ARBA00012528"/>
    </source>
</evidence>
<dbReference type="Pfam" id="PF00990">
    <property type="entry name" value="GGDEF"/>
    <property type="match status" value="1"/>
</dbReference>
<sequence>MDTLSPSDRAYVLQHATTQFWMHIVPIVRMAFAIHGALFLLFLALGVTPLLIGNGLSLVSYVLSLRFIGQKRFELAGFLISLEIIAHAALATWVLGWESNFYFYLFCIVPLLTFSFQGAPVRRLSLSFSILVVAVGGFALRDHIGSTYGISPGMLNAFGIINTFIAICLLLQATALLVGYALSMQMLQFHSANRDSLTNLYTRRRILQQVRQLPSSVPVSLMLLDIDHFKQINDKYGHDEGDLVLKWVAQVITDSVRDTDMAARWGGEEFLLLMVDTPAVDARHVAERIRQQLQDTAVRHKVTATLSIAQLQPGEAFSEGFNRADRALYAGKREGRDRVVMAG</sequence>
<keyword evidence="3" id="KW-0812">Transmembrane</keyword>
<comment type="catalytic activity">
    <reaction evidence="2">
        <text>2 GTP = 3',3'-c-di-GMP + 2 diphosphate</text>
        <dbReference type="Rhea" id="RHEA:24898"/>
        <dbReference type="ChEBI" id="CHEBI:33019"/>
        <dbReference type="ChEBI" id="CHEBI:37565"/>
        <dbReference type="ChEBI" id="CHEBI:58805"/>
        <dbReference type="EC" id="2.7.7.65"/>
    </reaction>
</comment>
<name>A0ABX0YC59_9PSED</name>
<dbReference type="EC" id="2.7.7.65" evidence="1"/>
<dbReference type="RefSeq" id="WP_168081385.1">
    <property type="nucleotide sequence ID" value="NZ_JAAVJI010000001.1"/>
</dbReference>